<dbReference type="EMBL" id="CP144918">
    <property type="protein sequence ID" value="WWA46792.1"/>
    <property type="molecule type" value="Genomic_DNA"/>
</dbReference>
<evidence type="ECO:0000313" key="11">
    <source>
        <dbReference type="Proteomes" id="UP001335183"/>
    </source>
</evidence>
<dbReference type="PANTHER" id="PTHR40980:SF3">
    <property type="entry name" value="TONB-DEPENDENT RECEPTOR-LIKE BETA-BARREL DOMAIN-CONTAINING PROTEIN"/>
    <property type="match status" value="1"/>
</dbReference>
<proteinExistence type="inferred from homology"/>
<feature type="domain" description="TonB-dependent receptor-like beta-barrel" evidence="8">
    <location>
        <begin position="497"/>
        <end position="962"/>
    </location>
</feature>
<dbReference type="InterPro" id="IPR037066">
    <property type="entry name" value="Plug_dom_sf"/>
</dbReference>
<keyword evidence="5" id="KW-0998">Cell outer membrane</keyword>
<comment type="similarity">
    <text evidence="6">Belongs to the TonB-dependent receptor family.</text>
</comment>
<evidence type="ECO:0000256" key="3">
    <source>
        <dbReference type="ARBA" id="ARBA00023077"/>
    </source>
</evidence>
<dbReference type="PROSITE" id="PS01156">
    <property type="entry name" value="TONB_DEPENDENT_REC_2"/>
    <property type="match status" value="1"/>
</dbReference>
<gene>
    <name evidence="10" type="ORF">V5F89_11000</name>
</gene>
<dbReference type="RefSeq" id="WP_338445688.1">
    <property type="nucleotide sequence ID" value="NZ_CP144918.1"/>
</dbReference>
<evidence type="ECO:0000256" key="4">
    <source>
        <dbReference type="ARBA" id="ARBA00023136"/>
    </source>
</evidence>
<evidence type="ECO:0000256" key="1">
    <source>
        <dbReference type="ARBA" id="ARBA00004442"/>
    </source>
</evidence>
<evidence type="ECO:0000259" key="9">
    <source>
        <dbReference type="Pfam" id="PF07715"/>
    </source>
</evidence>
<dbReference type="InterPro" id="IPR000531">
    <property type="entry name" value="Beta-barrel_TonB"/>
</dbReference>
<dbReference type="NCBIfam" id="TIGR01782">
    <property type="entry name" value="TonB-Xanth-Caul"/>
    <property type="match status" value="1"/>
</dbReference>
<comment type="subcellular location">
    <subcellularLocation>
        <location evidence="1 6">Cell outer membrane</location>
    </subcellularLocation>
</comment>
<keyword evidence="11" id="KW-1185">Reference proteome</keyword>
<evidence type="ECO:0000256" key="7">
    <source>
        <dbReference type="SAM" id="SignalP"/>
    </source>
</evidence>
<organism evidence="10 11">
    <name type="scientific">Pelagerythrobacter marensis</name>
    <dbReference type="NCBI Taxonomy" id="543877"/>
    <lineage>
        <taxon>Bacteria</taxon>
        <taxon>Pseudomonadati</taxon>
        <taxon>Pseudomonadota</taxon>
        <taxon>Alphaproteobacteria</taxon>
        <taxon>Sphingomonadales</taxon>
        <taxon>Erythrobacteraceae</taxon>
        <taxon>Pelagerythrobacter</taxon>
    </lineage>
</organism>
<evidence type="ECO:0000259" key="8">
    <source>
        <dbReference type="Pfam" id="PF00593"/>
    </source>
</evidence>
<dbReference type="Gene3D" id="2.170.130.10">
    <property type="entry name" value="TonB-dependent receptor, plug domain"/>
    <property type="match status" value="1"/>
</dbReference>
<accession>A0ABZ2D1B1</accession>
<evidence type="ECO:0000256" key="6">
    <source>
        <dbReference type="RuleBase" id="RU003357"/>
    </source>
</evidence>
<feature type="signal peptide" evidence="7">
    <location>
        <begin position="1"/>
        <end position="21"/>
    </location>
</feature>
<name>A0ABZ2D1B1_9SPHN</name>
<evidence type="ECO:0000256" key="2">
    <source>
        <dbReference type="ARBA" id="ARBA00022729"/>
    </source>
</evidence>
<dbReference type="InterPro" id="IPR012910">
    <property type="entry name" value="Plug_dom"/>
</dbReference>
<dbReference type="InterPro" id="IPR036942">
    <property type="entry name" value="Beta-barrel_TonB_sf"/>
</dbReference>
<dbReference type="CDD" id="cd01347">
    <property type="entry name" value="ligand_gated_channel"/>
    <property type="match status" value="1"/>
</dbReference>
<feature type="domain" description="TonB-dependent receptor plug" evidence="9">
    <location>
        <begin position="130"/>
        <end position="232"/>
    </location>
</feature>
<evidence type="ECO:0000256" key="5">
    <source>
        <dbReference type="ARBA" id="ARBA00023237"/>
    </source>
</evidence>
<dbReference type="Pfam" id="PF13620">
    <property type="entry name" value="CarboxypepD_reg"/>
    <property type="match status" value="1"/>
</dbReference>
<dbReference type="Gene3D" id="2.60.40.1120">
    <property type="entry name" value="Carboxypeptidase-like, regulatory domain"/>
    <property type="match status" value="1"/>
</dbReference>
<dbReference type="InterPro" id="IPR013784">
    <property type="entry name" value="Carb-bd-like_fold"/>
</dbReference>
<dbReference type="Pfam" id="PF00593">
    <property type="entry name" value="TonB_dep_Rec_b-barrel"/>
    <property type="match status" value="1"/>
</dbReference>
<dbReference type="InterPro" id="IPR010104">
    <property type="entry name" value="TonB_rcpt_bac"/>
</dbReference>
<feature type="chain" id="PRO_5045309292" evidence="7">
    <location>
        <begin position="22"/>
        <end position="995"/>
    </location>
</feature>
<dbReference type="SUPFAM" id="SSF49452">
    <property type="entry name" value="Starch-binding domain-like"/>
    <property type="match status" value="1"/>
</dbReference>
<dbReference type="Proteomes" id="UP001335183">
    <property type="component" value="Chromosome"/>
</dbReference>
<sequence>MAAFLVGTAFVGALPAAPLMAQETAAASLEGVVVDEDGLAVRGATITLRDTQTNASQVALSDSQGRFSETALVAGRTYEVTARGPEGKRTEPQTVTVSAGSNPELRLAYEVGIVVTGSFAGSLERSLDTKRRAATISDAVVAADIGKLPAANVAEALQRVPGVTIVREAGEGQFISVRGLGPNFQVVTLNGMPLAYNENIRNSGQSGRQFRLRVLPADLIDGIVVTKAPTADMVEGGIGSNADIRYIQPLERDSFVGINVAGNYVERADAFAPEGSLSAAWRNQDRTFGAFAGVSYSEREVQFERLRYGWTDAEIDGLGTVRSPGDIQPYLEQEERQRISAVAGLEWQPGPDVTLSLGGLYSVFNNAVTERRLTYYIPSELERLDLSTAVVEEGRLVAGTINGARIRNYTEFMDQSHENFQLNGSVEWALGDWTITPRVSYAEARSDLDTPISRVEYRTARGAGGNLTFDVSGDIANKARIPALVTDLDLTDPAAVPYYRFRIRPINSRDDDTTAILDISRRLDADLGGLFLTELRFGGQYSDRSRDYQRRDRDLRDSLRPGFSPDDPEFLGTLVPGNAFDQSIDRFQRWTSADIGRFGEAFFVDGEFDGAAPSAYDLEPTASDLRNSYRIGEEIWAAYGRFDFESVFGDVPVYGNIGVRYVATDTTVDGTQVVAVTDDQDNVTTETSPARFESSYSKWLPSFNANFELSRDVLLRLAVSRTMTRPSLSELRNSINTNSSTVSEIFINGAAALDDPTLELTASAGNPDLKPYTSWNADASLEWYFNEFGAFTVAAFHKSVSDYIASDVELRTLPFAVQDGSTLPVDVLVSTPVNVGDATITGLEFGFTGKLDSGFGVTATATFASTNLELDKEGQGFVSARVQGVSDTSFSITPFFQKGPFELNVSYTYRGDYLTDTGATVTSRPTEEDTSPFFQKGFGVVDLGAQFEFTDNVELYLQAVNILNDRQVSFQGSEKEVAQIHTFGRTFNFGVRARF</sequence>
<keyword evidence="2 7" id="KW-0732">Signal</keyword>
<dbReference type="Gene3D" id="2.40.170.20">
    <property type="entry name" value="TonB-dependent receptor, beta-barrel domain"/>
    <property type="match status" value="1"/>
</dbReference>
<keyword evidence="4 6" id="KW-0472">Membrane</keyword>
<evidence type="ECO:0000313" key="10">
    <source>
        <dbReference type="EMBL" id="WWA46792.1"/>
    </source>
</evidence>
<keyword evidence="10" id="KW-0675">Receptor</keyword>
<dbReference type="InterPro" id="IPR010917">
    <property type="entry name" value="TonB_rcpt_CS"/>
</dbReference>
<reference evidence="10 11" key="1">
    <citation type="submission" date="2024-02" db="EMBL/GenBank/DDBJ databases">
        <title>The whole genome sequence of five bacterial samples isolated from Abu Dhabi Sabkha-shore region.</title>
        <authorList>
            <person name="Sudalaimuthuasari N."/>
            <person name="Sarfraz B."/>
            <person name="Tuyisabe J.D."/>
            <person name="Mugisha Ntwali L.D.M."/>
            <person name="Ali A.I.A.A."/>
            <person name="Almansoori S.Z.A."/>
            <person name="Alajami H.S.A."/>
            <person name="Almeqbaali A.A.S."/>
            <person name="Kundu B."/>
            <person name="Saeed E.E."/>
            <person name="Sukumarinath V."/>
            <person name="Mishra A.K."/>
            <person name="Hazzouri K.M."/>
            <person name="Almaskari R."/>
            <person name="Sharma A.K."/>
            <person name="Amiri K.M.A."/>
        </authorList>
    </citation>
    <scope>NUCLEOTIDE SEQUENCE [LARGE SCALE GENOMIC DNA]</scope>
    <source>
        <strain evidence="11">kcgeb_sd</strain>
    </source>
</reference>
<dbReference type="PANTHER" id="PTHR40980">
    <property type="entry name" value="PLUG DOMAIN-CONTAINING PROTEIN"/>
    <property type="match status" value="1"/>
</dbReference>
<dbReference type="SUPFAM" id="SSF56935">
    <property type="entry name" value="Porins"/>
    <property type="match status" value="1"/>
</dbReference>
<keyword evidence="3 6" id="KW-0798">TonB box</keyword>
<protein>
    <submittedName>
        <fullName evidence="10">TonB-dependent receptor</fullName>
    </submittedName>
</protein>
<dbReference type="Pfam" id="PF07715">
    <property type="entry name" value="Plug"/>
    <property type="match status" value="1"/>
</dbReference>